<name>A0A9P1I2B8_9PELO</name>
<organism evidence="2 3">
    <name type="scientific">Caenorhabditis angaria</name>
    <dbReference type="NCBI Taxonomy" id="860376"/>
    <lineage>
        <taxon>Eukaryota</taxon>
        <taxon>Metazoa</taxon>
        <taxon>Ecdysozoa</taxon>
        <taxon>Nematoda</taxon>
        <taxon>Chromadorea</taxon>
        <taxon>Rhabditida</taxon>
        <taxon>Rhabditina</taxon>
        <taxon>Rhabditomorpha</taxon>
        <taxon>Rhabditoidea</taxon>
        <taxon>Rhabditidae</taxon>
        <taxon>Peloderinae</taxon>
        <taxon>Caenorhabditis</taxon>
    </lineage>
</organism>
<evidence type="ECO:0000313" key="2">
    <source>
        <dbReference type="EMBL" id="CAI5437456.1"/>
    </source>
</evidence>
<dbReference type="SUPFAM" id="SSF50985">
    <property type="entry name" value="RCC1/BLIP-II"/>
    <property type="match status" value="1"/>
</dbReference>
<protein>
    <submittedName>
        <fullName evidence="2">Uncharacterized protein</fullName>
    </submittedName>
</protein>
<dbReference type="OrthoDB" id="5802489at2759"/>
<accession>A0A9P1I2B8</accession>
<dbReference type="Gene3D" id="2.130.10.30">
    <property type="entry name" value="Regulator of chromosome condensation 1/beta-lactamase-inhibitor protein II"/>
    <property type="match status" value="1"/>
</dbReference>
<gene>
    <name evidence="2" type="ORF">CAMP_LOCUS93</name>
</gene>
<comment type="caution">
    <text evidence="2">The sequence shown here is derived from an EMBL/GenBank/DDBJ whole genome shotgun (WGS) entry which is preliminary data.</text>
</comment>
<reference evidence="2" key="1">
    <citation type="submission" date="2022-11" db="EMBL/GenBank/DDBJ databases">
        <authorList>
            <person name="Kikuchi T."/>
        </authorList>
    </citation>
    <scope>NUCLEOTIDE SEQUENCE</scope>
    <source>
        <strain evidence="2">PS1010</strain>
    </source>
</reference>
<evidence type="ECO:0000256" key="1">
    <source>
        <dbReference type="SAM" id="MobiDB-lite"/>
    </source>
</evidence>
<dbReference type="InterPro" id="IPR009091">
    <property type="entry name" value="RCC1/BLIP-II"/>
</dbReference>
<sequence>MKCKNHENLKLDVSNQIRAFKNRFETLKNENDSAGMFEIVQEISKMLKYSGELKNLWILDSLRKSKSFLLKFLISMNFRSVSDTKFPIYDIFMEYFPETVRVLENRSYVIAFGKNRSFNLGILSDGCPIEEPRIVQIPTCKKIVMSNFHTIFLTLDQRVYGCGKSQNFIVNNQDLSYTPQPKLIEIGEESEFLDVAVTDKFTVLVSERFVYFIGQCSYAFSSRGATLIDQNCVQIPYSMNTKLKNVYAYEKSTVLEFEKEDVNYESTVVFGQITSSEKFGRQQCSVRLRESIELSLFMEYGSIQYQPVKTAHLALRLEFMINLKSKSDMNPKQFFVKPGTNEIIVQFENGIIAKGHLEFLKLDDEYLISRRERGILDVMMRYQLFAILSEIPGTFGSNVFCASPDLNNILIQVGKHDENEKEEKSLAEQLKNENELFSKNRRARLIEKQFKNMIWEREKILKMRDIRRKFDALEEELCRRIMEFDNLTMEDIQYFLEYLRNIADSKFIREYDIPIEELIEMIEVFEPRWVFFDNMSDYRRNCLIEDINKARRNDNLNDIELRTDRNLCHMNNAVIFSNSCRVNLAIRRFDDTKAVVQLFAIFLELIRKLMNGEKEIDSEFEIKFPRRKYKSENIIEIFQKRIEEGDLDEFDIPLDISIISREHNLKESANSIILSMIYPEAMEFVVDDKIEIDGNSDLYHYLFNRSRSGLEIEHRAANSSEEDVVIFLTSDGKSVQIHRYLVLIHSRHISAMLRFTYTQYGIESSSCSSSSQKIEVKTSSTSKTVRNSMAALKDIRTLFNRNMNELIEIVFFFNYFMMFEAVQDTLDVIFLTANPQNSSYLLQLYENLPEDTMERFLKYPYFLFQTKSELTNELVLEFSKRAKKHPKIVPGSILYHLDENAFIERFIGNDGDVEKNIERRKRRYSSKNNSVSRSTHGATPNSPKRKLK</sequence>
<feature type="region of interest" description="Disordered" evidence="1">
    <location>
        <begin position="920"/>
        <end position="948"/>
    </location>
</feature>
<dbReference type="EMBL" id="CANHGI010000001">
    <property type="protein sequence ID" value="CAI5437456.1"/>
    <property type="molecule type" value="Genomic_DNA"/>
</dbReference>
<proteinExistence type="predicted"/>
<dbReference type="Proteomes" id="UP001152747">
    <property type="component" value="Unassembled WGS sequence"/>
</dbReference>
<keyword evidence="3" id="KW-1185">Reference proteome</keyword>
<dbReference type="AlphaFoldDB" id="A0A9P1I2B8"/>
<evidence type="ECO:0000313" key="3">
    <source>
        <dbReference type="Proteomes" id="UP001152747"/>
    </source>
</evidence>